<proteinExistence type="inferred from homology"/>
<dbReference type="FunFam" id="1.20.58.1020:FF:000001">
    <property type="entry name" value="DNA replication complex GINS protein PSF2"/>
    <property type="match status" value="1"/>
</dbReference>
<feature type="domain" description="GINS subunit" evidence="8">
    <location>
        <begin position="131"/>
        <end position="231"/>
    </location>
</feature>
<organism evidence="10 11">
    <name type="scientific">Folsomia candida</name>
    <name type="common">Springtail</name>
    <dbReference type="NCBI Taxonomy" id="158441"/>
    <lineage>
        <taxon>Eukaryota</taxon>
        <taxon>Metazoa</taxon>
        <taxon>Ecdysozoa</taxon>
        <taxon>Arthropoda</taxon>
        <taxon>Hexapoda</taxon>
        <taxon>Collembola</taxon>
        <taxon>Entomobryomorpha</taxon>
        <taxon>Isotomoidea</taxon>
        <taxon>Isotomidae</taxon>
        <taxon>Proisotominae</taxon>
        <taxon>Folsomia</taxon>
    </lineage>
</organism>
<feature type="region of interest" description="Disordered" evidence="7">
    <location>
        <begin position="246"/>
        <end position="268"/>
    </location>
</feature>
<comment type="similarity">
    <text evidence="2">Belongs to the GINS2/PSF2 family.</text>
</comment>
<dbReference type="GO" id="GO:0006260">
    <property type="term" value="P:DNA replication"/>
    <property type="evidence" value="ECO:0007669"/>
    <property type="project" value="UniProtKB-KW"/>
</dbReference>
<evidence type="ECO:0000256" key="1">
    <source>
        <dbReference type="ARBA" id="ARBA00004123"/>
    </source>
</evidence>
<keyword evidence="4" id="KW-0539">Nucleus</keyword>
<evidence type="ECO:0000256" key="4">
    <source>
        <dbReference type="ARBA" id="ARBA00023242"/>
    </source>
</evidence>
<evidence type="ECO:0000256" key="6">
    <source>
        <dbReference type="ARBA" id="ARBA00068356"/>
    </source>
</evidence>
<keyword evidence="3" id="KW-0235">DNA replication</keyword>
<evidence type="ECO:0000313" key="10">
    <source>
        <dbReference type="EMBL" id="OXA51712.1"/>
    </source>
</evidence>
<sequence length="268" mass="31002">MSMTSSVMKVKIVKTYSVQFRRGSETFSFFDMTQIILSTCRSKKFKSAVYEIWECNVKLLLFLHANMNPSELEFLAEKEIVEIVPKFTLDTICLMEGNLGPFRAGLPVRVPLWVALDFRRRERCTLVPPDWMNIQALEAIKKEEKTNELFTKMPNEHYMAVTVVICRSCSQDIPDSDRVQVLVKDIWDNRIAKIRTAIDSFIKTGSSFAKVNNLTQMEIANVRPFFPHALEQIHRMRQNSQEALINLNNSKSQSQSDSMYPDSDRMTQ</sequence>
<dbReference type="Proteomes" id="UP000198287">
    <property type="component" value="Unassembled WGS sequence"/>
</dbReference>
<dbReference type="SUPFAM" id="SSF160059">
    <property type="entry name" value="PriA/YqbF domain"/>
    <property type="match status" value="1"/>
</dbReference>
<dbReference type="Pfam" id="PF05916">
    <property type="entry name" value="Sld5"/>
    <property type="match status" value="1"/>
</dbReference>
<evidence type="ECO:0000256" key="5">
    <source>
        <dbReference type="ARBA" id="ARBA00030871"/>
    </source>
</evidence>
<dbReference type="GO" id="GO:0000811">
    <property type="term" value="C:GINS complex"/>
    <property type="evidence" value="ECO:0007669"/>
    <property type="project" value="TreeGrafter"/>
</dbReference>
<feature type="domain" description="DNA replication complex GINS protein PSF2 N-terminal" evidence="9">
    <location>
        <begin position="68"/>
        <end position="127"/>
    </location>
</feature>
<dbReference type="FunFam" id="3.40.5.50:FF:000001">
    <property type="entry name" value="DNA replication complex GINS protein PSF2"/>
    <property type="match status" value="1"/>
</dbReference>
<accession>A0A226E1V9</accession>
<dbReference type="InterPro" id="IPR021151">
    <property type="entry name" value="GINS_A"/>
</dbReference>
<dbReference type="Pfam" id="PF25005">
    <property type="entry name" value="PSF2_N"/>
    <property type="match status" value="1"/>
</dbReference>
<dbReference type="GO" id="GO:0071162">
    <property type="term" value="C:CMG complex"/>
    <property type="evidence" value="ECO:0007669"/>
    <property type="project" value="UniProtKB-ARBA"/>
</dbReference>
<dbReference type="GO" id="GO:0000727">
    <property type="term" value="P:double-strand break repair via break-induced replication"/>
    <property type="evidence" value="ECO:0007669"/>
    <property type="project" value="TreeGrafter"/>
</dbReference>
<protein>
    <recommendedName>
        <fullName evidence="6">Probable DNA replication complex GINS protein PSF2</fullName>
    </recommendedName>
    <alternativeName>
        <fullName evidence="5">GINS complex subunit 2</fullName>
    </alternativeName>
</protein>
<gene>
    <name evidence="10" type="ORF">Fcan01_13381</name>
</gene>
<evidence type="ECO:0000256" key="2">
    <source>
        <dbReference type="ARBA" id="ARBA00010565"/>
    </source>
</evidence>
<dbReference type="AlphaFoldDB" id="A0A226E1V9"/>
<keyword evidence="11" id="KW-1185">Reference proteome</keyword>
<feature type="compositionally biased region" description="Polar residues" evidence="7">
    <location>
        <begin position="246"/>
        <end position="258"/>
    </location>
</feature>
<dbReference type="InterPro" id="IPR007257">
    <property type="entry name" value="GINS_Psf2"/>
</dbReference>
<dbReference type="Gene3D" id="3.40.5.50">
    <property type="match status" value="1"/>
</dbReference>
<dbReference type="PANTHER" id="PTHR12772:SF0">
    <property type="entry name" value="DNA REPLICATION COMPLEX GINS PROTEIN PSF2"/>
    <property type="match status" value="1"/>
</dbReference>
<dbReference type="SUPFAM" id="SSF158573">
    <property type="entry name" value="GINS helical bundle-like"/>
    <property type="match status" value="1"/>
</dbReference>
<comment type="caution">
    <text evidence="10">The sequence shown here is derived from an EMBL/GenBank/DDBJ whole genome shotgun (WGS) entry which is preliminary data.</text>
</comment>
<dbReference type="InterPro" id="IPR036224">
    <property type="entry name" value="GINS_bundle-like_dom_sf"/>
</dbReference>
<dbReference type="EMBL" id="LNIX01000007">
    <property type="protein sequence ID" value="OXA51712.1"/>
    <property type="molecule type" value="Genomic_DNA"/>
</dbReference>
<evidence type="ECO:0000259" key="9">
    <source>
        <dbReference type="Pfam" id="PF25005"/>
    </source>
</evidence>
<dbReference type="CDD" id="cd21694">
    <property type="entry name" value="GINS_B_Psf2"/>
    <property type="match status" value="1"/>
</dbReference>
<evidence type="ECO:0000313" key="11">
    <source>
        <dbReference type="Proteomes" id="UP000198287"/>
    </source>
</evidence>
<dbReference type="OrthoDB" id="1938138at2759"/>
<comment type="subcellular location">
    <subcellularLocation>
        <location evidence="1">Nucleus</location>
    </subcellularLocation>
</comment>
<evidence type="ECO:0000256" key="3">
    <source>
        <dbReference type="ARBA" id="ARBA00022705"/>
    </source>
</evidence>
<reference evidence="10 11" key="1">
    <citation type="submission" date="2015-12" db="EMBL/GenBank/DDBJ databases">
        <title>The genome of Folsomia candida.</title>
        <authorList>
            <person name="Faddeeva A."/>
            <person name="Derks M.F."/>
            <person name="Anvar Y."/>
            <person name="Smit S."/>
            <person name="Van Straalen N."/>
            <person name="Roelofs D."/>
        </authorList>
    </citation>
    <scope>NUCLEOTIDE SEQUENCE [LARGE SCALE GENOMIC DNA]</scope>
    <source>
        <strain evidence="10 11">VU population</strain>
        <tissue evidence="10">Whole body</tissue>
    </source>
</reference>
<dbReference type="Gene3D" id="1.20.58.1020">
    <property type="match status" value="1"/>
</dbReference>
<dbReference type="STRING" id="158441.A0A226E1V9"/>
<evidence type="ECO:0000256" key="7">
    <source>
        <dbReference type="SAM" id="MobiDB-lite"/>
    </source>
</evidence>
<name>A0A226E1V9_FOLCA</name>
<dbReference type="CDD" id="cd11712">
    <property type="entry name" value="GINS_A_psf2"/>
    <property type="match status" value="1"/>
</dbReference>
<dbReference type="InterPro" id="IPR056784">
    <property type="entry name" value="PSF2_N"/>
</dbReference>
<dbReference type="PANTHER" id="PTHR12772">
    <property type="entry name" value="DNA REPLICATION COMPLEX GINS PROTEIN PSF2"/>
    <property type="match status" value="1"/>
</dbReference>
<evidence type="ECO:0000259" key="8">
    <source>
        <dbReference type="Pfam" id="PF05916"/>
    </source>
</evidence>